<feature type="region of interest" description="Disordered" evidence="13">
    <location>
        <begin position="788"/>
        <end position="872"/>
    </location>
</feature>
<reference evidence="16" key="1">
    <citation type="submission" date="2022-07" db="EMBL/GenBank/DDBJ databases">
        <title>Phylogenomic reconstructions and comparative analyses of Kickxellomycotina fungi.</title>
        <authorList>
            <person name="Reynolds N.K."/>
            <person name="Stajich J.E."/>
            <person name="Barry K."/>
            <person name="Grigoriev I.V."/>
            <person name="Crous P."/>
            <person name="Smith M.E."/>
        </authorList>
    </citation>
    <scope>NUCLEOTIDE SEQUENCE</scope>
    <source>
        <strain evidence="16">NBRC 100468</strain>
    </source>
</reference>
<dbReference type="OrthoDB" id="370884at2759"/>
<dbReference type="GO" id="GO:0006031">
    <property type="term" value="P:chitin biosynthetic process"/>
    <property type="evidence" value="ECO:0007669"/>
    <property type="project" value="TreeGrafter"/>
</dbReference>
<dbReference type="PANTHER" id="PTHR22914">
    <property type="entry name" value="CHITIN SYNTHASE"/>
    <property type="match status" value="1"/>
</dbReference>
<dbReference type="InterPro" id="IPR004835">
    <property type="entry name" value="Chitin_synth"/>
</dbReference>
<dbReference type="GO" id="GO:0031505">
    <property type="term" value="P:fungal-type cell wall organization"/>
    <property type="evidence" value="ECO:0007669"/>
    <property type="project" value="TreeGrafter"/>
</dbReference>
<feature type="transmembrane region" description="Helical" evidence="14">
    <location>
        <begin position="1296"/>
        <end position="1318"/>
    </location>
</feature>
<feature type="region of interest" description="Disordered" evidence="13">
    <location>
        <begin position="1883"/>
        <end position="1956"/>
    </location>
</feature>
<evidence type="ECO:0000256" key="6">
    <source>
        <dbReference type="ARBA" id="ARBA00022692"/>
    </source>
</evidence>
<dbReference type="SUPFAM" id="SSF52540">
    <property type="entry name" value="P-loop containing nucleoside triphosphate hydrolases"/>
    <property type="match status" value="1"/>
</dbReference>
<dbReference type="Proteomes" id="UP001150538">
    <property type="component" value="Unassembled WGS sequence"/>
</dbReference>
<evidence type="ECO:0000256" key="10">
    <source>
        <dbReference type="ARBA" id="ARBA00023175"/>
    </source>
</evidence>
<dbReference type="GO" id="GO:0005886">
    <property type="term" value="C:plasma membrane"/>
    <property type="evidence" value="ECO:0007669"/>
    <property type="project" value="UniProtKB-SubCell"/>
</dbReference>
<feature type="transmembrane region" description="Helical" evidence="14">
    <location>
        <begin position="989"/>
        <end position="1006"/>
    </location>
</feature>
<feature type="compositionally biased region" description="Basic residues" evidence="13">
    <location>
        <begin position="2058"/>
        <end position="2075"/>
    </location>
</feature>
<dbReference type="PANTHER" id="PTHR22914:SF13">
    <property type="entry name" value="CHITIN SYNTHASE"/>
    <property type="match status" value="1"/>
</dbReference>
<feature type="domain" description="Myosin motor" evidence="15">
    <location>
        <begin position="1"/>
        <end position="785"/>
    </location>
</feature>
<dbReference type="InterPro" id="IPR036961">
    <property type="entry name" value="Kinesin_motor_dom_sf"/>
</dbReference>
<evidence type="ECO:0000256" key="13">
    <source>
        <dbReference type="SAM" id="MobiDB-lite"/>
    </source>
</evidence>
<name>A0A9W8DLI4_9FUNG</name>
<keyword evidence="10 12" id="KW-0505">Motor protein</keyword>
<protein>
    <recommendedName>
        <fullName evidence="2">chitin synthase</fullName>
        <ecNumber evidence="2">2.4.1.16</ecNumber>
    </recommendedName>
</protein>
<evidence type="ECO:0000256" key="2">
    <source>
        <dbReference type="ARBA" id="ARBA00012543"/>
    </source>
</evidence>
<keyword evidence="3" id="KW-1003">Cell membrane</keyword>
<comment type="similarity">
    <text evidence="12">Belongs to the TRAFAC class myosin-kinesin ATPase superfamily. Myosin family.</text>
</comment>
<accession>A0A9W8DLI4</accession>
<feature type="transmembrane region" description="Helical" evidence="14">
    <location>
        <begin position="1688"/>
        <end position="1712"/>
    </location>
</feature>
<keyword evidence="5" id="KW-0808">Transferase</keyword>
<dbReference type="InterPro" id="IPR036400">
    <property type="entry name" value="Cyt_B5-like_heme/steroid_sf"/>
</dbReference>
<feature type="transmembrane region" description="Helical" evidence="14">
    <location>
        <begin position="1027"/>
        <end position="1049"/>
    </location>
</feature>
<dbReference type="Gene3D" id="1.20.120.720">
    <property type="entry name" value="Myosin VI head, motor domain, U50 subdomain"/>
    <property type="match status" value="1"/>
</dbReference>
<feature type="compositionally biased region" description="Polar residues" evidence="13">
    <location>
        <begin position="918"/>
        <end position="931"/>
    </location>
</feature>
<evidence type="ECO:0000256" key="7">
    <source>
        <dbReference type="ARBA" id="ARBA00022989"/>
    </source>
</evidence>
<feature type="transmembrane region" description="Helical" evidence="14">
    <location>
        <begin position="1749"/>
        <end position="1772"/>
    </location>
</feature>
<evidence type="ECO:0000256" key="9">
    <source>
        <dbReference type="ARBA" id="ARBA00023136"/>
    </source>
</evidence>
<sequence length="2197" mass="248908">MDYIEFERIADEPGDKSSPLQDDSEVADQLCKDYKDGSYYKRFGTRLLVTLNTFDSLSQSAVLSGQDEYSKSLLSDYISAYKSCDSEESWFMEHRPHVFGMAVDAYLLMRQTGLNQSILFFGNSGSGKSQNRILAVQCLSEIHSISDRGKELAEQTSRAELILSEFVKGTTPKNSSATKIGLYTEFQYDGSGHIIGTKYIEYGLAQAHSSHPPASSQYHIFDCLVEGADSDDKSQFGLKSRTFSNWTTAALAELNPEIEHINRSDRSIDMRARFNRLKTSFLKLGINKNYQAYIFSLLSTILELGSIRFEQQSDVTQSKTAFIKDMDALTHIASALGVESDQLQRVLTNQTMLVGKEVVIQYLDVERAGKRRDALAGHLYTFLVSWLVQTINRLTAAKEKHTSSVIGLLDFPGFRSHAKNSFDDMLANFSCERLYQFMCLQVFLSGREEYIAEGVDQHMKSASYSDNIKSLDLFMRPGDGLFYLLEKSSKTSKITGVKDAEESPETLNIDSKRDLYLLSQFINHHGSSQLAMELSGKNEKDPIFAVSKQERLFCIRHYNGTGVDYSIENFTYQNSNHLGSDFYGLFKGTSENSPSTNPFIERIFSDKIITTQGHPRMSSVMVHAQHKLLPMRTPFTYNKPSTDKKPRIHSLVVQHHKALSHIISSLHSTMSWVVVCITPNGRNENNFWDSNHVLNQITGMSLSAFIHRMQVDYIVSMHHNDFYERYKSILGTGITIENQSMPENCAENCRAVKDLFGWKDYEVAIGKSKVYLNWDAWRALERRLGHSHPMKPVRDANSDNKTGSNGSGKKNRDKLIDSENDSSFGSEDDKDGITSKKHTIEEGSSNTTSESVVSSLEKHGGRKRGGKKRGIGMLMGTILRSMSYASNGGSDNPQMLSSGVEEGFARNNKQYGKDGEFSGSSAECNSSTNVGVNGEKDQGGDFTSGDSFGDQKDTIELEFDDVDKEKAKNLKRRKSRWGSGEQVSGARKSWLALVWLLTWWIPSPFLNRIGNLKQPEQRTAWREKVTLCILILVACGITIFWIAILGILICPKQHGFTLEEVHGHGRADNAMVAINGEVFDVRDFNHMGVTFGHLADNNYLGRDLSSKFPMQLSYVCPLPNVDPRLSFQPKSEEYTMAWHHDHRYWKHPEMINGGYNYYQYRLMRIMRKNYAQGKVVYDPKKIALYGQGVGTPNNERRYWATIGNEIFDLTAYIQFRGAPYVIAPEGQSNLTENKNRAFLDEMVPYLFQMNPGKDITRQWESYFRHKPRSRWAHYRCLRAAFYVGNIDKRKSLECYLANYILLASSVALTSIIFIKFLAALQLRRKSNPEEHDRFVVCTVPCYTEGEDSLKQTIDSLAELNYDDKRKLLLIVCDGMIIGSGNDQPTPQIVLNILGSDPRLDPEPLCYHALGENMKQLNMAKVYSGLYQVSGHIVPYLVIVKCGTPEEQTKQGNRGKRDSQILLMRFFHKVYFQLPMNPLELEMYHQIRNVIGVSPEYYEFMMMVDADTYVYPDSLNRMVSGMIHDAKMMGICGETMLANEKDTWITMVQVYEYYISHHLTKAFESLFGSVTCLPGCFCMYRIYGAEVGIPLLVSKNIVDDYAENGVDTLHKKNLLSLGEDRYLTTLMLKHHPYYKMRFTPDAQCRTNAPDTWGVLLSQRRRWINSTIHNLIELLFLSRLCGFCCFSMRFVVFIDLLSTVIMPATVAYLGYLGYELANSNSSTPIISVYLLAAVYAFQIVLFILKRQWQHIGWLIIYLVSMPLFMLFIPLYSFWHFDDFSWGNTRLVINGKGKMKRAIVNAQKFDPSVIPERKWEQFENERAQKFDAGYTMNSYGSDSQTPSVTITEVRRPVTSAQYSPSNQSMISSFSHGQMRYYNPQSQNLEIMKTPGLPHSTAQIPRSGGTYSSLPTGPINNCGYLPKHPQSRGPSRPASPITPLNRSSSSCSSSKRPASQQMNVSGTMNYMNRTGMTQNYYPGTTSPGLQPYVLQNPQYYQQYFMAPEFHTMPCASFDYHLLAQQSSQMAQPPVTVPSVATAMHRGVVVTSTPATSVVSYTSSYHRPSRRHTHSQGQRHHRRQGSQNSAAYSQSLSPFDDSYNSGTNNSSNDSASKAKAQVMSSAQYHTAVGKTQSSSQEKHISKTMVLECVQRQMKDKNLEEVSKRDIRESVVAELGLNKEQAQERRTFIDACIDKVLHEQFSL</sequence>
<gene>
    <name evidence="16" type="ORF">H4219_004416</name>
</gene>
<dbReference type="GO" id="GO:0003774">
    <property type="term" value="F:cytoskeletal motor activity"/>
    <property type="evidence" value="ECO:0007669"/>
    <property type="project" value="UniProtKB-UniRule"/>
</dbReference>
<feature type="compositionally biased region" description="Basic residues" evidence="13">
    <location>
        <begin position="860"/>
        <end position="870"/>
    </location>
</feature>
<evidence type="ECO:0000256" key="1">
    <source>
        <dbReference type="ARBA" id="ARBA00004651"/>
    </source>
</evidence>
<feature type="compositionally biased region" description="Low complexity" evidence="13">
    <location>
        <begin position="2099"/>
        <end position="2111"/>
    </location>
</feature>
<organism evidence="16 17">
    <name type="scientific">Mycoemilia scoparia</name>
    <dbReference type="NCBI Taxonomy" id="417184"/>
    <lineage>
        <taxon>Eukaryota</taxon>
        <taxon>Fungi</taxon>
        <taxon>Fungi incertae sedis</taxon>
        <taxon>Zoopagomycota</taxon>
        <taxon>Kickxellomycotina</taxon>
        <taxon>Kickxellomycetes</taxon>
        <taxon>Kickxellales</taxon>
        <taxon>Kickxellaceae</taxon>
        <taxon>Mycoemilia</taxon>
    </lineage>
</organism>
<keyword evidence="17" id="KW-1185">Reference proteome</keyword>
<dbReference type="GO" id="GO:0003779">
    <property type="term" value="F:actin binding"/>
    <property type="evidence" value="ECO:0007669"/>
    <property type="project" value="UniProtKB-KW"/>
</dbReference>
<dbReference type="InterPro" id="IPR001609">
    <property type="entry name" value="Myosin_head_motor_dom-like"/>
</dbReference>
<dbReference type="SMART" id="SM00242">
    <property type="entry name" value="MYSc"/>
    <property type="match status" value="1"/>
</dbReference>
<dbReference type="InterPro" id="IPR029044">
    <property type="entry name" value="Nucleotide-diphossugar_trans"/>
</dbReference>
<comment type="subcellular location">
    <subcellularLocation>
        <location evidence="1">Cell membrane</location>
        <topology evidence="1">Multi-pass membrane protein</topology>
    </subcellularLocation>
</comment>
<dbReference type="PRINTS" id="PR00193">
    <property type="entry name" value="MYOSINHEAVY"/>
</dbReference>
<feature type="compositionally biased region" description="Basic and acidic residues" evidence="13">
    <location>
        <begin position="831"/>
        <end position="841"/>
    </location>
</feature>
<dbReference type="Gene3D" id="1.20.58.530">
    <property type="match status" value="1"/>
</dbReference>
<feature type="region of interest" description="Disordered" evidence="13">
    <location>
        <begin position="2051"/>
        <end position="2113"/>
    </location>
</feature>
<evidence type="ECO:0000256" key="8">
    <source>
        <dbReference type="ARBA" id="ARBA00023123"/>
    </source>
</evidence>
<feature type="compositionally biased region" description="Polar residues" evidence="13">
    <location>
        <begin position="799"/>
        <end position="808"/>
    </location>
</feature>
<dbReference type="Pfam" id="PF03142">
    <property type="entry name" value="Chitin_synth_2"/>
    <property type="match status" value="1"/>
</dbReference>
<dbReference type="Pfam" id="PF08766">
    <property type="entry name" value="DEK_C"/>
    <property type="match status" value="1"/>
</dbReference>
<evidence type="ECO:0000313" key="16">
    <source>
        <dbReference type="EMBL" id="KAJ1915252.1"/>
    </source>
</evidence>
<feature type="compositionally biased region" description="Low complexity" evidence="13">
    <location>
        <begin position="842"/>
        <end position="855"/>
    </location>
</feature>
<dbReference type="SUPFAM" id="SSF53448">
    <property type="entry name" value="Nucleotide-diphospho-sugar transferases"/>
    <property type="match status" value="1"/>
</dbReference>
<dbReference type="Pfam" id="PF00063">
    <property type="entry name" value="Myosin_head"/>
    <property type="match status" value="1"/>
</dbReference>
<feature type="binding site" evidence="12">
    <location>
        <begin position="122"/>
        <end position="129"/>
    </location>
    <ligand>
        <name>ATP</name>
        <dbReference type="ChEBI" id="CHEBI:30616"/>
    </ligand>
</feature>
<evidence type="ECO:0000313" key="17">
    <source>
        <dbReference type="Proteomes" id="UP001150538"/>
    </source>
</evidence>
<keyword evidence="8 12" id="KW-0518">Myosin</keyword>
<keyword evidence="6 14" id="KW-0812">Transmembrane</keyword>
<dbReference type="InterPro" id="IPR014876">
    <property type="entry name" value="DEK_C"/>
</dbReference>
<evidence type="ECO:0000256" key="11">
    <source>
        <dbReference type="ARBA" id="ARBA00023180"/>
    </source>
</evidence>
<feature type="region of interest" description="Actin-binding" evidence="12">
    <location>
        <begin position="659"/>
        <end position="681"/>
    </location>
</feature>
<keyword evidence="4" id="KW-0328">Glycosyltransferase</keyword>
<keyword evidence="9 14" id="KW-0472">Membrane</keyword>
<evidence type="ECO:0000259" key="15">
    <source>
        <dbReference type="PROSITE" id="PS51456"/>
    </source>
</evidence>
<feature type="compositionally biased region" description="Polar residues" evidence="13">
    <location>
        <begin position="1947"/>
        <end position="1956"/>
    </location>
</feature>
<evidence type="ECO:0000256" key="14">
    <source>
        <dbReference type="SAM" id="Phobius"/>
    </source>
</evidence>
<dbReference type="GO" id="GO:0016459">
    <property type="term" value="C:myosin complex"/>
    <property type="evidence" value="ECO:0007669"/>
    <property type="project" value="UniProtKB-KW"/>
</dbReference>
<keyword evidence="7 14" id="KW-1133">Transmembrane helix</keyword>
<dbReference type="PROSITE" id="PS51456">
    <property type="entry name" value="MYOSIN_MOTOR"/>
    <property type="match status" value="1"/>
</dbReference>
<feature type="transmembrane region" description="Helical" evidence="14">
    <location>
        <begin position="1724"/>
        <end position="1742"/>
    </location>
</feature>
<dbReference type="GO" id="GO:0030428">
    <property type="term" value="C:cell septum"/>
    <property type="evidence" value="ECO:0007669"/>
    <property type="project" value="TreeGrafter"/>
</dbReference>
<evidence type="ECO:0000256" key="5">
    <source>
        <dbReference type="ARBA" id="ARBA00022679"/>
    </source>
</evidence>
<dbReference type="GO" id="GO:0005524">
    <property type="term" value="F:ATP binding"/>
    <property type="evidence" value="ECO:0007669"/>
    <property type="project" value="UniProtKB-UniRule"/>
</dbReference>
<feature type="region of interest" description="Disordered" evidence="13">
    <location>
        <begin position="908"/>
        <end position="950"/>
    </location>
</feature>
<keyword evidence="12" id="KW-0067">ATP-binding</keyword>
<dbReference type="Gene3D" id="3.40.850.10">
    <property type="entry name" value="Kinesin motor domain"/>
    <property type="match status" value="1"/>
</dbReference>
<dbReference type="GO" id="GO:0004100">
    <property type="term" value="F:chitin synthase activity"/>
    <property type="evidence" value="ECO:0007669"/>
    <property type="project" value="UniProtKB-EC"/>
</dbReference>
<keyword evidence="11" id="KW-0325">Glycoprotein</keyword>
<feature type="compositionally biased region" description="Polar residues" evidence="13">
    <location>
        <begin position="1892"/>
        <end position="1911"/>
    </location>
</feature>
<proteinExistence type="inferred from homology"/>
<keyword evidence="12" id="KW-0547">Nucleotide-binding</keyword>
<comment type="caution">
    <text evidence="16">The sequence shown here is derived from an EMBL/GenBank/DDBJ whole genome shotgun (WGS) entry which is preliminary data.</text>
</comment>
<evidence type="ECO:0000256" key="3">
    <source>
        <dbReference type="ARBA" id="ARBA00022475"/>
    </source>
</evidence>
<keyword evidence="12" id="KW-0009">Actin-binding</keyword>
<evidence type="ECO:0000256" key="12">
    <source>
        <dbReference type="PROSITE-ProRule" id="PRU00782"/>
    </source>
</evidence>
<dbReference type="EC" id="2.4.1.16" evidence="2"/>
<dbReference type="SUPFAM" id="SSF55856">
    <property type="entry name" value="Cytochrome b5-like heme/steroid binding domain"/>
    <property type="match status" value="1"/>
</dbReference>
<dbReference type="EMBL" id="JANBPU010000155">
    <property type="protein sequence ID" value="KAJ1915252.1"/>
    <property type="molecule type" value="Genomic_DNA"/>
</dbReference>
<dbReference type="InterPro" id="IPR027417">
    <property type="entry name" value="P-loop_NTPase"/>
</dbReference>
<evidence type="ECO:0000256" key="4">
    <source>
        <dbReference type="ARBA" id="ARBA00022676"/>
    </source>
</evidence>
<dbReference type="Gene3D" id="1.10.10.820">
    <property type="match status" value="1"/>
</dbReference>
<feature type="compositionally biased region" description="Polar residues" evidence="13">
    <location>
        <begin position="2081"/>
        <end position="2098"/>
    </location>
</feature>